<dbReference type="EMBL" id="QWIQ01000173">
    <property type="protein sequence ID" value="RMZ02012.1"/>
    <property type="molecule type" value="Genomic_DNA"/>
</dbReference>
<dbReference type="InterPro" id="IPR038883">
    <property type="entry name" value="AN11006-like"/>
</dbReference>
<evidence type="ECO:0000259" key="1">
    <source>
        <dbReference type="Pfam" id="PF24864"/>
    </source>
</evidence>
<evidence type="ECO:0000313" key="5">
    <source>
        <dbReference type="Proteomes" id="UP000281468"/>
    </source>
</evidence>
<dbReference type="Proteomes" id="UP000269539">
    <property type="component" value="Unassembled WGS sequence"/>
</dbReference>
<dbReference type="InterPro" id="IPR056632">
    <property type="entry name" value="DUF7730"/>
</dbReference>
<dbReference type="Proteomes" id="UP000281468">
    <property type="component" value="Unassembled WGS sequence"/>
</dbReference>
<reference evidence="4 5" key="1">
    <citation type="journal article" date="2018" name="BMC Genomics">
        <title>Genomic evidence for intraspecific hybridization in a clonal and extremely halotolerant yeast.</title>
        <authorList>
            <person name="Gostincar C."/>
            <person name="Stajich J.E."/>
            <person name="Zupancic J."/>
            <person name="Zalar P."/>
            <person name="Gunde-Cimerman N."/>
        </authorList>
    </citation>
    <scope>NUCLEOTIDE SEQUENCE [LARGE SCALE GENOMIC DNA]</scope>
    <source>
        <strain evidence="2 4">EXF-10513</strain>
        <strain evidence="3 5">EXF-171</strain>
    </source>
</reference>
<dbReference type="PANTHER" id="PTHR42085">
    <property type="entry name" value="F-BOX DOMAIN-CONTAINING PROTEIN"/>
    <property type="match status" value="1"/>
</dbReference>
<comment type="caution">
    <text evidence="2">The sequence shown here is derived from an EMBL/GenBank/DDBJ whole genome shotgun (WGS) entry which is preliminary data.</text>
</comment>
<gene>
    <name evidence="3" type="ORF">D0862_06161</name>
    <name evidence="2" type="ORF">D0864_10899</name>
</gene>
<proteinExistence type="predicted"/>
<evidence type="ECO:0000313" key="2">
    <source>
        <dbReference type="EMBL" id="RMY70372.1"/>
    </source>
</evidence>
<dbReference type="EMBL" id="QWIO01001522">
    <property type="protein sequence ID" value="RMY70372.1"/>
    <property type="molecule type" value="Genomic_DNA"/>
</dbReference>
<evidence type="ECO:0000313" key="3">
    <source>
        <dbReference type="EMBL" id="RMZ02012.1"/>
    </source>
</evidence>
<dbReference type="PANTHER" id="PTHR42085:SF2">
    <property type="entry name" value="F-BOX DOMAIN-CONTAINING PROTEIN"/>
    <property type="match status" value="1"/>
</dbReference>
<organism evidence="2 4">
    <name type="scientific">Hortaea werneckii</name>
    <name type="common">Black yeast</name>
    <name type="synonym">Cladosporium werneckii</name>
    <dbReference type="NCBI Taxonomy" id="91943"/>
    <lineage>
        <taxon>Eukaryota</taxon>
        <taxon>Fungi</taxon>
        <taxon>Dikarya</taxon>
        <taxon>Ascomycota</taxon>
        <taxon>Pezizomycotina</taxon>
        <taxon>Dothideomycetes</taxon>
        <taxon>Dothideomycetidae</taxon>
        <taxon>Mycosphaerellales</taxon>
        <taxon>Teratosphaeriaceae</taxon>
        <taxon>Hortaea</taxon>
    </lineage>
</organism>
<dbReference type="AlphaFoldDB" id="A0A3M7E193"/>
<evidence type="ECO:0000313" key="4">
    <source>
        <dbReference type="Proteomes" id="UP000269539"/>
    </source>
</evidence>
<protein>
    <recommendedName>
        <fullName evidence="1">DUF7730 domain-containing protein</fullName>
    </recommendedName>
</protein>
<dbReference type="Pfam" id="PF24864">
    <property type="entry name" value="DUF7730"/>
    <property type="match status" value="1"/>
</dbReference>
<name>A0A3M7E193_HORWE</name>
<accession>A0A3M7E193</accession>
<dbReference type="VEuPathDB" id="FungiDB:BTJ68_02300"/>
<feature type="domain" description="DUF7730" evidence="1">
    <location>
        <begin position="42"/>
        <end position="96"/>
    </location>
</feature>
<sequence>MIAHGQYAGLKAVVFAPTITFPFVRLPVELRQMVYERLFCRNCTPKRRERVGPNATRPEPRHMSLLMTSKPIYTEAIPFLYNGHNFFFHNMSQFNRFVQELGTAARFLTSALVTKSGSKLTEHCYTLLNQLESLQRITLTLPAVPTERLSAHIDKQWEHAKLFLLSAGVDEKESMRRLDLITFRVGPTQRNVLGSDGKAIKVITTEMNELCKKHLRKKISRHFQAGTEAIRL</sequence>